<dbReference type="GO" id="GO:0030694">
    <property type="term" value="C:bacterial-type flagellum basal body, rod"/>
    <property type="evidence" value="ECO:0007669"/>
    <property type="project" value="UniProtKB-UniRule"/>
</dbReference>
<evidence type="ECO:0000313" key="10">
    <source>
        <dbReference type="Proteomes" id="UP000442694"/>
    </source>
</evidence>
<accession>A0A833N777</accession>
<evidence type="ECO:0000256" key="2">
    <source>
        <dbReference type="ARBA" id="ARBA00009677"/>
    </source>
</evidence>
<feature type="domain" description="Flagellar basal-body/hook protein C-terminal" evidence="8">
    <location>
        <begin position="99"/>
        <end position="142"/>
    </location>
</feature>
<dbReference type="PROSITE" id="PS00588">
    <property type="entry name" value="FLAGELLA_BB_ROD"/>
    <property type="match status" value="1"/>
</dbReference>
<comment type="subunit">
    <text evidence="5 6">The basal body constitutes a major portion of the flagellar organelle and consists of four rings (L,P,S, and M) mounted on a central rod. The rod consists of about 26 subunits of FlgG in the distal portion, and FlgB, FlgC and FlgF are thought to build up the proximal portion of the rod with about 6 subunits each.</text>
</comment>
<reference evidence="9 10" key="1">
    <citation type="submission" date="2019-10" db="EMBL/GenBank/DDBJ databases">
        <title>New genus of Silvanigrellaceae.</title>
        <authorList>
            <person name="Pitt A."/>
            <person name="Hahn M.W."/>
        </authorList>
    </citation>
    <scope>NUCLEOTIDE SEQUENCE [LARGE SCALE GENOMIC DNA]</scope>
    <source>
        <strain evidence="9 10">33A1-SZDP</strain>
    </source>
</reference>
<evidence type="ECO:0000256" key="6">
    <source>
        <dbReference type="RuleBase" id="RU362062"/>
    </source>
</evidence>
<dbReference type="NCBIfam" id="TIGR01395">
    <property type="entry name" value="FlgC"/>
    <property type="match status" value="1"/>
</dbReference>
<dbReference type="Pfam" id="PF06429">
    <property type="entry name" value="Flg_bbr_C"/>
    <property type="match status" value="1"/>
</dbReference>
<keyword evidence="9" id="KW-0282">Flagellum</keyword>
<dbReference type="InterPro" id="IPR006299">
    <property type="entry name" value="FlgC"/>
</dbReference>
<sequence>MSFLEGLKISASGLSAERIRMNVISSNLANANTSRTEEGGPYKRKDVLFTARNSGLSFDNLMRLAFDPNLKEVKVDGITEDRRAPRLVFNPNHPDANENGYVAMPNISIMEEMVNMITSNRSFESNTQAINATKSMATTAISIGR</sequence>
<keyword evidence="9" id="KW-0966">Cell projection</keyword>
<keyword evidence="9" id="KW-0969">Cilium</keyword>
<dbReference type="RefSeq" id="WP_152212075.1">
    <property type="nucleotide sequence ID" value="NZ_WFLN01000005.1"/>
</dbReference>
<dbReference type="EMBL" id="WFLN01000005">
    <property type="protein sequence ID" value="KAB8031900.1"/>
    <property type="molecule type" value="Genomic_DNA"/>
</dbReference>
<evidence type="ECO:0000313" key="9">
    <source>
        <dbReference type="EMBL" id="KAB8031900.1"/>
    </source>
</evidence>
<evidence type="ECO:0000256" key="4">
    <source>
        <dbReference type="ARBA" id="ARBA00023143"/>
    </source>
</evidence>
<evidence type="ECO:0000259" key="7">
    <source>
        <dbReference type="Pfam" id="PF00460"/>
    </source>
</evidence>
<dbReference type="InterPro" id="IPR001444">
    <property type="entry name" value="Flag_bb_rod_N"/>
</dbReference>
<organism evidence="9 10">
    <name type="scientific">Fluviispira multicolorata</name>
    <dbReference type="NCBI Taxonomy" id="2654512"/>
    <lineage>
        <taxon>Bacteria</taxon>
        <taxon>Pseudomonadati</taxon>
        <taxon>Bdellovibrionota</taxon>
        <taxon>Oligoflexia</taxon>
        <taxon>Silvanigrellales</taxon>
        <taxon>Silvanigrellaceae</taxon>
        <taxon>Fluviispira</taxon>
    </lineage>
</organism>
<evidence type="ECO:0000256" key="5">
    <source>
        <dbReference type="ARBA" id="ARBA00025933"/>
    </source>
</evidence>
<dbReference type="PANTHER" id="PTHR30435">
    <property type="entry name" value="FLAGELLAR PROTEIN"/>
    <property type="match status" value="1"/>
</dbReference>
<comment type="similarity">
    <text evidence="2">Belongs to the flagella basal body rod proteins family.</text>
</comment>
<keyword evidence="10" id="KW-1185">Reference proteome</keyword>
<comment type="subcellular location">
    <subcellularLocation>
        <location evidence="1 6">Bacterial flagellum basal body</location>
    </subcellularLocation>
</comment>
<evidence type="ECO:0000256" key="3">
    <source>
        <dbReference type="ARBA" id="ARBA00017941"/>
    </source>
</evidence>
<gene>
    <name evidence="9" type="primary">flgC</name>
    <name evidence="9" type="ORF">GCL57_04450</name>
</gene>
<dbReference type="Proteomes" id="UP000442694">
    <property type="component" value="Unassembled WGS sequence"/>
</dbReference>
<dbReference type="InterPro" id="IPR019776">
    <property type="entry name" value="Flagellar_basal_body_rod_CS"/>
</dbReference>
<feature type="domain" description="Flagellar basal body rod protein N-terminal" evidence="7">
    <location>
        <begin position="8"/>
        <end position="34"/>
    </location>
</feature>
<proteinExistence type="inferred from homology"/>
<evidence type="ECO:0000259" key="8">
    <source>
        <dbReference type="Pfam" id="PF06429"/>
    </source>
</evidence>
<protein>
    <recommendedName>
        <fullName evidence="3 6">Flagellar basal-body rod protein FlgC</fullName>
    </recommendedName>
</protein>
<keyword evidence="4 6" id="KW-0975">Bacterial flagellum</keyword>
<dbReference type="Pfam" id="PF00460">
    <property type="entry name" value="Flg_bb_rod"/>
    <property type="match status" value="1"/>
</dbReference>
<name>A0A833N777_9BACT</name>
<dbReference type="InterPro" id="IPR010930">
    <property type="entry name" value="Flg_bb/hook_C_dom"/>
</dbReference>
<evidence type="ECO:0000256" key="1">
    <source>
        <dbReference type="ARBA" id="ARBA00004117"/>
    </source>
</evidence>
<comment type="caution">
    <text evidence="9">The sequence shown here is derived from an EMBL/GenBank/DDBJ whole genome shotgun (WGS) entry which is preliminary data.</text>
</comment>
<dbReference type="GO" id="GO:0071978">
    <property type="term" value="P:bacterial-type flagellum-dependent swarming motility"/>
    <property type="evidence" value="ECO:0007669"/>
    <property type="project" value="TreeGrafter"/>
</dbReference>
<dbReference type="PANTHER" id="PTHR30435:SF2">
    <property type="entry name" value="FLAGELLAR BASAL-BODY ROD PROTEIN FLGC"/>
    <property type="match status" value="1"/>
</dbReference>
<dbReference type="AlphaFoldDB" id="A0A833N777"/>